<evidence type="ECO:0000256" key="1">
    <source>
        <dbReference type="SAM" id="MobiDB-lite"/>
    </source>
</evidence>
<sequence>MTTRMASIGELPLWTSSEGQAKTTVGSLRLSNNDDHVKVESITVSNRDDVKEMECMASSNNDDDQVDIDSFTTFNHGEQEKSEFSNNKALFNVINMNSPNSDSKVKVCSFQSKKSDDQVMNIVLPNSEDQVKVDNTESSNSEDQ</sequence>
<feature type="region of interest" description="Disordered" evidence="1">
    <location>
        <begin position="122"/>
        <end position="144"/>
    </location>
</feature>
<evidence type="ECO:0000313" key="2">
    <source>
        <dbReference type="EMBL" id="JAT32005.1"/>
    </source>
</evidence>
<dbReference type="EMBL" id="GEBQ01007972">
    <property type="protein sequence ID" value="JAT32005.1"/>
    <property type="molecule type" value="Transcribed_RNA"/>
</dbReference>
<name>A0A1B6M7U7_9HEMI</name>
<dbReference type="AlphaFoldDB" id="A0A1B6M7U7"/>
<organism evidence="2">
    <name type="scientific">Graphocephala atropunctata</name>
    <dbReference type="NCBI Taxonomy" id="36148"/>
    <lineage>
        <taxon>Eukaryota</taxon>
        <taxon>Metazoa</taxon>
        <taxon>Ecdysozoa</taxon>
        <taxon>Arthropoda</taxon>
        <taxon>Hexapoda</taxon>
        <taxon>Insecta</taxon>
        <taxon>Pterygota</taxon>
        <taxon>Neoptera</taxon>
        <taxon>Paraneoptera</taxon>
        <taxon>Hemiptera</taxon>
        <taxon>Auchenorrhyncha</taxon>
        <taxon>Membracoidea</taxon>
        <taxon>Cicadellidae</taxon>
        <taxon>Cicadellinae</taxon>
        <taxon>Cicadellini</taxon>
        <taxon>Graphocephala</taxon>
    </lineage>
</organism>
<accession>A0A1B6M7U7</accession>
<feature type="non-terminal residue" evidence="2">
    <location>
        <position position="144"/>
    </location>
</feature>
<reference evidence="2" key="1">
    <citation type="submission" date="2015-11" db="EMBL/GenBank/DDBJ databases">
        <title>De novo transcriptome assembly of four potential Pierce s Disease insect vectors from Arizona vineyards.</title>
        <authorList>
            <person name="Tassone E.E."/>
        </authorList>
    </citation>
    <scope>NUCLEOTIDE SEQUENCE</scope>
</reference>
<protein>
    <submittedName>
        <fullName evidence="2">Uncharacterized protein</fullName>
    </submittedName>
</protein>
<proteinExistence type="predicted"/>
<gene>
    <name evidence="2" type="ORF">g.2320</name>
</gene>